<dbReference type="EMBL" id="JAVRQI010000002">
    <property type="protein sequence ID" value="MDT1061032.1"/>
    <property type="molecule type" value="Genomic_DNA"/>
</dbReference>
<sequence length="327" mass="36352">MIPARSRSIQAPAAVVMVRPHNFTVNTETAADNTFQRMDEDSGGLKSRAYDEISRAVDALRSHGVTVHLFEDEGTDTPDSVFPNNWFSTHGGGHVAVYPMKAVSRRRERRWDVIEMLKREYRVQDVIDYSGLEMDGLFLEGTGAMVLDHIDRVAYAVRSDRTDPIALERFCTHFNFEPMVFDARDENGVPIYHTNVLMCVATDAALVGLSMIDNRVRREEIVSRLEASGRDIVELDARQVSHFAGNAIELQGSSGRVLALSRTAHDVLRPEQVAQIERGCRLLPLDIPTIERAGGSVRCTIAGVHLLPRGGLRSPDIPARQPAVARQ</sequence>
<dbReference type="Pfam" id="PF19420">
    <property type="entry name" value="DDAH_eukar"/>
    <property type="match status" value="1"/>
</dbReference>
<dbReference type="PANTHER" id="PTHR43224">
    <property type="entry name" value="AMIDINOTRANSFERASE"/>
    <property type="match status" value="1"/>
</dbReference>
<dbReference type="Gene3D" id="3.75.10.10">
    <property type="entry name" value="L-arginine/glycine Amidinotransferase, Chain A"/>
    <property type="match status" value="1"/>
</dbReference>
<protein>
    <submittedName>
        <fullName evidence="1">Arginine deiminase-related protein</fullName>
    </submittedName>
</protein>
<accession>A0ABU3E9X6</accession>
<gene>
    <name evidence="1" type="ORF">RM190_04115</name>
</gene>
<dbReference type="SUPFAM" id="SSF55909">
    <property type="entry name" value="Pentein"/>
    <property type="match status" value="1"/>
</dbReference>
<dbReference type="NCBIfam" id="NF046062">
    <property type="entry name" value="citrull_CtlX"/>
    <property type="match status" value="1"/>
</dbReference>
<proteinExistence type="predicted"/>
<reference evidence="2" key="1">
    <citation type="submission" date="2023-07" db="EMBL/GenBank/DDBJ databases">
        <title>Characterization of two Paracoccaceae strains isolated from Phycosphere and proposal of Xinfangfangia lacusdiani sp. nov.</title>
        <authorList>
            <person name="Deng Y."/>
            <person name="Zhang Y.Q."/>
        </authorList>
    </citation>
    <scope>NUCLEOTIDE SEQUENCE [LARGE SCALE GENOMIC DNA]</scope>
    <source>
        <strain evidence="2">CPCC 101403</strain>
    </source>
</reference>
<dbReference type="RefSeq" id="WP_311758138.1">
    <property type="nucleotide sequence ID" value="NZ_JAVRQI010000002.1"/>
</dbReference>
<name>A0ABU3E9X6_9RHOB</name>
<evidence type="ECO:0000313" key="2">
    <source>
        <dbReference type="Proteomes" id="UP001251085"/>
    </source>
</evidence>
<dbReference type="PIRSF" id="PIRSF028188">
    <property type="entry name" value="Amdntrnsf_FN0238"/>
    <property type="match status" value="1"/>
</dbReference>
<dbReference type="Proteomes" id="UP001251085">
    <property type="component" value="Unassembled WGS sequence"/>
</dbReference>
<evidence type="ECO:0000313" key="1">
    <source>
        <dbReference type="EMBL" id="MDT1061032.1"/>
    </source>
</evidence>
<comment type="caution">
    <text evidence="1">The sequence shown here is derived from an EMBL/GenBank/DDBJ whole genome shotgun (WGS) entry which is preliminary data.</text>
</comment>
<dbReference type="PANTHER" id="PTHR43224:SF1">
    <property type="entry name" value="AMIDINOTRANSFERASE"/>
    <property type="match status" value="1"/>
</dbReference>
<dbReference type="InterPro" id="IPR014541">
    <property type="entry name" value="Amdntrnsf_FN0238"/>
</dbReference>
<organism evidence="1 2">
    <name type="scientific">Paracoccus broussonetiae</name>
    <dbReference type="NCBI Taxonomy" id="3075834"/>
    <lineage>
        <taxon>Bacteria</taxon>
        <taxon>Pseudomonadati</taxon>
        <taxon>Pseudomonadota</taxon>
        <taxon>Alphaproteobacteria</taxon>
        <taxon>Rhodobacterales</taxon>
        <taxon>Paracoccaceae</taxon>
        <taxon>Paracoccus</taxon>
    </lineage>
</organism>
<keyword evidence="2" id="KW-1185">Reference proteome</keyword>